<dbReference type="InterPro" id="IPR044563">
    <property type="entry name" value="Sgt1-like"/>
</dbReference>
<dbReference type="STRING" id="10029.G3GZT6"/>
<name>G3GZT6_CRIGR</name>
<dbReference type="InParanoid" id="G3GZT6"/>
<protein>
    <submittedName>
        <fullName evidence="3">Suppressor of G2 allele of SKP1-like</fullName>
    </submittedName>
</protein>
<accession>G3GZT6</accession>
<dbReference type="Pfam" id="PF05002">
    <property type="entry name" value="SGS"/>
    <property type="match status" value="1"/>
</dbReference>
<organism evidence="3 4">
    <name type="scientific">Cricetulus griseus</name>
    <name type="common">Chinese hamster</name>
    <name type="synonym">Cricetulus barabensis griseus</name>
    <dbReference type="NCBI Taxonomy" id="10029"/>
    <lineage>
        <taxon>Eukaryota</taxon>
        <taxon>Metazoa</taxon>
        <taxon>Chordata</taxon>
        <taxon>Craniata</taxon>
        <taxon>Vertebrata</taxon>
        <taxon>Euteleostomi</taxon>
        <taxon>Mammalia</taxon>
        <taxon>Eutheria</taxon>
        <taxon>Euarchontoglires</taxon>
        <taxon>Glires</taxon>
        <taxon>Rodentia</taxon>
        <taxon>Myomorpha</taxon>
        <taxon>Muroidea</taxon>
        <taxon>Cricetidae</taxon>
        <taxon>Cricetinae</taxon>
        <taxon>Cricetulus</taxon>
    </lineage>
</organism>
<feature type="domain" description="SGS" evidence="2">
    <location>
        <begin position="50"/>
        <end position="142"/>
    </location>
</feature>
<dbReference type="SUPFAM" id="SSF49764">
    <property type="entry name" value="HSP20-like chaperones"/>
    <property type="match status" value="1"/>
</dbReference>
<evidence type="ECO:0000313" key="3">
    <source>
        <dbReference type="EMBL" id="EGV94540.1"/>
    </source>
</evidence>
<dbReference type="PROSITE" id="PS51048">
    <property type="entry name" value="SGS"/>
    <property type="match status" value="1"/>
</dbReference>
<dbReference type="InterPro" id="IPR007699">
    <property type="entry name" value="SGS_dom"/>
</dbReference>
<dbReference type="Proteomes" id="UP000001075">
    <property type="component" value="Unassembled WGS sequence"/>
</dbReference>
<proteinExistence type="predicted"/>
<evidence type="ECO:0000256" key="1">
    <source>
        <dbReference type="SAM" id="MobiDB-lite"/>
    </source>
</evidence>
<evidence type="ECO:0000259" key="2">
    <source>
        <dbReference type="PROSITE" id="PS51048"/>
    </source>
</evidence>
<feature type="region of interest" description="Disordered" evidence="1">
    <location>
        <begin position="1"/>
        <end position="34"/>
    </location>
</feature>
<feature type="compositionally biased region" description="Polar residues" evidence="1">
    <location>
        <begin position="1"/>
        <end position="11"/>
    </location>
</feature>
<feature type="compositionally biased region" description="Basic and acidic residues" evidence="1">
    <location>
        <begin position="12"/>
        <end position="21"/>
    </location>
</feature>
<dbReference type="EMBL" id="JH000084">
    <property type="protein sequence ID" value="EGV94540.1"/>
    <property type="molecule type" value="Genomic_DNA"/>
</dbReference>
<dbReference type="InterPro" id="IPR008978">
    <property type="entry name" value="HSP20-like_chaperone"/>
</dbReference>
<gene>
    <name evidence="3" type="ORF">I79_003383</name>
</gene>
<sequence>MDQKMVSASTKTEIKMKKPEAVRWTSQRHGDVLIPKQPTADGANLYFSSSFSSSSSHPSRNCDKQVDEVRDEEKNEKLVGDTALNKLLQLFHSGGSDGVQCATNKSFMESGATALSTSWSEVGKRKVEISSPDDMEWKQYKINQFAITEKKEKLNPYT</sequence>
<evidence type="ECO:0000313" key="4">
    <source>
        <dbReference type="Proteomes" id="UP000001075"/>
    </source>
</evidence>
<dbReference type="AlphaFoldDB" id="G3GZT6"/>
<reference evidence="4" key="1">
    <citation type="journal article" date="2011" name="Nat. Biotechnol.">
        <title>The genomic sequence of the Chinese hamster ovary (CHO)-K1 cell line.</title>
        <authorList>
            <person name="Xu X."/>
            <person name="Nagarajan H."/>
            <person name="Lewis N.E."/>
            <person name="Pan S."/>
            <person name="Cai Z."/>
            <person name="Liu X."/>
            <person name="Chen W."/>
            <person name="Xie M."/>
            <person name="Wang W."/>
            <person name="Hammond S."/>
            <person name="Andersen M.R."/>
            <person name="Neff N."/>
            <person name="Passarelli B."/>
            <person name="Koh W."/>
            <person name="Fan H.C."/>
            <person name="Wang J."/>
            <person name="Gui Y."/>
            <person name="Lee K.H."/>
            <person name="Betenbaugh M.J."/>
            <person name="Quake S.R."/>
            <person name="Famili I."/>
            <person name="Palsson B.O."/>
            <person name="Wang J."/>
        </authorList>
    </citation>
    <scope>NUCLEOTIDE SEQUENCE [LARGE SCALE GENOMIC DNA]</scope>
    <source>
        <strain evidence="4">CHO K1 cell line</strain>
    </source>
</reference>
<dbReference type="PANTHER" id="PTHR45862">
    <property type="entry name" value="PROTEIN SGT1 HOMOLOG"/>
    <property type="match status" value="1"/>
</dbReference>
<dbReference type="GO" id="GO:0051087">
    <property type="term" value="F:protein-folding chaperone binding"/>
    <property type="evidence" value="ECO:0007669"/>
    <property type="project" value="InterPro"/>
</dbReference>